<feature type="binding site" evidence="13">
    <location>
        <position position="86"/>
    </location>
    <ligand>
        <name>L-glutamate</name>
        <dbReference type="ChEBI" id="CHEBI:29985"/>
    </ligand>
</feature>
<gene>
    <name evidence="17" type="ORF">C7M84_025277</name>
</gene>
<evidence type="ECO:0000259" key="16">
    <source>
        <dbReference type="SMART" id="SM00918"/>
    </source>
</evidence>
<sequence>MAGNASCLRIAVADDRLFLIVSKGPPYKITGVLVEIMAIIANYMGVCYEWVVPKDGLYGYMLPNGTWTGMLGLVNRSEADMAGIISITSRYKQAVDVSEPLYMDEYGVMHKRPVLQSDILGFYKPFTSLMWVTLLLCVLATTAVTAAILHWESVFSRPGGNRGDKQRNNFLSSCAKSIHWNFSHLLSQAVWWAPTGNPGRVVGGIWLVSALILTTVYRSNLKAMLIMPRIVLPFDNLKELSESNIVMYVTKGNYFHDYVMQAPSDSVVGSLRKQVDAHENIPRAIAEIVGGQVAGAGPMANIAVVMHEFFSKTGSCPLYVMSETFMKSTSRSIAIRKGAEFKPKVDRAIRGLKEFGILDHLLQKALVNATECLKPVTFNLGSESLRTLDLGDFYGVFAIYAGGVFLGCATFIIEVCTSLAKKKQGE</sequence>
<dbReference type="SMART" id="SM00918">
    <property type="entry name" value="Lig_chan-Glu_bd"/>
    <property type="match status" value="1"/>
</dbReference>
<keyword evidence="5 15" id="KW-0812">Transmembrane</keyword>
<dbReference type="Pfam" id="PF10613">
    <property type="entry name" value="Lig_chan-Glu_bd"/>
    <property type="match status" value="1"/>
</dbReference>
<keyword evidence="3" id="KW-0813">Transport</keyword>
<evidence type="ECO:0000256" key="10">
    <source>
        <dbReference type="ARBA" id="ARBA00023180"/>
    </source>
</evidence>
<feature type="transmembrane region" description="Helical" evidence="15">
    <location>
        <begin position="393"/>
        <end position="413"/>
    </location>
</feature>
<dbReference type="PANTHER" id="PTHR42643">
    <property type="entry name" value="IONOTROPIC RECEPTOR 20A-RELATED"/>
    <property type="match status" value="1"/>
</dbReference>
<keyword evidence="12" id="KW-0407">Ion channel</keyword>
<dbReference type="GO" id="GO:0015276">
    <property type="term" value="F:ligand-gated monoatomic ion channel activity"/>
    <property type="evidence" value="ECO:0007669"/>
    <property type="project" value="InterPro"/>
</dbReference>
<dbReference type="InterPro" id="IPR052192">
    <property type="entry name" value="Insect_Ionotropic_Sensory_Rcpt"/>
</dbReference>
<evidence type="ECO:0000256" key="14">
    <source>
        <dbReference type="PIRSR" id="PIRSR601508-3"/>
    </source>
</evidence>
<accession>A0A423TYS5</accession>
<dbReference type="Gene3D" id="3.40.190.10">
    <property type="entry name" value="Periplasmic binding protein-like II"/>
    <property type="match status" value="1"/>
</dbReference>
<evidence type="ECO:0000256" key="12">
    <source>
        <dbReference type="ARBA" id="ARBA00023303"/>
    </source>
</evidence>
<organism evidence="17 18">
    <name type="scientific">Penaeus vannamei</name>
    <name type="common">Whiteleg shrimp</name>
    <name type="synonym">Litopenaeus vannamei</name>
    <dbReference type="NCBI Taxonomy" id="6689"/>
    <lineage>
        <taxon>Eukaryota</taxon>
        <taxon>Metazoa</taxon>
        <taxon>Ecdysozoa</taxon>
        <taxon>Arthropoda</taxon>
        <taxon>Crustacea</taxon>
        <taxon>Multicrustacea</taxon>
        <taxon>Malacostraca</taxon>
        <taxon>Eumalacostraca</taxon>
        <taxon>Eucarida</taxon>
        <taxon>Decapoda</taxon>
        <taxon>Dendrobranchiata</taxon>
        <taxon>Penaeoidea</taxon>
        <taxon>Penaeidae</taxon>
        <taxon>Penaeus</taxon>
    </lineage>
</organism>
<evidence type="ECO:0000256" key="7">
    <source>
        <dbReference type="ARBA" id="ARBA00023065"/>
    </source>
</evidence>
<keyword evidence="10" id="KW-0325">Glycoprotein</keyword>
<keyword evidence="9 17" id="KW-0675">Receptor</keyword>
<dbReference type="Proteomes" id="UP000283509">
    <property type="component" value="Unassembled WGS sequence"/>
</dbReference>
<evidence type="ECO:0000256" key="1">
    <source>
        <dbReference type="ARBA" id="ARBA00004651"/>
    </source>
</evidence>
<dbReference type="GO" id="GO:0005886">
    <property type="term" value="C:plasma membrane"/>
    <property type="evidence" value="ECO:0007669"/>
    <property type="project" value="UniProtKB-SubCell"/>
</dbReference>
<dbReference type="GO" id="GO:0038023">
    <property type="term" value="F:signaling receptor activity"/>
    <property type="evidence" value="ECO:0007669"/>
    <property type="project" value="InterPro"/>
</dbReference>
<comment type="subcellular location">
    <subcellularLocation>
        <location evidence="1">Cell membrane</location>
        <topology evidence="1">Multi-pass membrane protein</topology>
    </subcellularLocation>
</comment>
<evidence type="ECO:0000256" key="9">
    <source>
        <dbReference type="ARBA" id="ARBA00023170"/>
    </source>
</evidence>
<feature type="disulfide bond" evidence="14">
    <location>
        <begin position="316"/>
        <end position="372"/>
    </location>
</feature>
<dbReference type="PANTHER" id="PTHR42643:SF24">
    <property type="entry name" value="IONOTROPIC RECEPTOR 60A"/>
    <property type="match status" value="1"/>
</dbReference>
<reference evidence="17 18" key="2">
    <citation type="submission" date="2019-01" db="EMBL/GenBank/DDBJ databases">
        <title>The decoding of complex shrimp genome reveals the adaptation for benthos swimmer, frequently molting mechanism and breeding impact on genome.</title>
        <authorList>
            <person name="Sun Y."/>
            <person name="Gao Y."/>
            <person name="Yu Y."/>
        </authorList>
    </citation>
    <scope>NUCLEOTIDE SEQUENCE [LARGE SCALE GENOMIC DNA]</scope>
    <source>
        <tissue evidence="17">Muscle</tissue>
    </source>
</reference>
<evidence type="ECO:0000256" key="4">
    <source>
        <dbReference type="ARBA" id="ARBA00022475"/>
    </source>
</evidence>
<evidence type="ECO:0000256" key="15">
    <source>
        <dbReference type="SAM" id="Phobius"/>
    </source>
</evidence>
<dbReference type="OrthoDB" id="6506757at2759"/>
<keyword evidence="7" id="KW-0406">Ion transport</keyword>
<keyword evidence="18" id="KW-1185">Reference proteome</keyword>
<keyword evidence="6 15" id="KW-1133">Transmembrane helix</keyword>
<evidence type="ECO:0000256" key="5">
    <source>
        <dbReference type="ARBA" id="ARBA00022692"/>
    </source>
</evidence>
<keyword evidence="4" id="KW-1003">Cell membrane</keyword>
<dbReference type="InterPro" id="IPR001320">
    <property type="entry name" value="Iontro_rcpt_C"/>
</dbReference>
<keyword evidence="14" id="KW-1015">Disulfide bond</keyword>
<feature type="transmembrane region" description="Helical" evidence="15">
    <location>
        <begin position="129"/>
        <end position="151"/>
    </location>
</feature>
<dbReference type="STRING" id="6689.A0A423TYS5"/>
<evidence type="ECO:0000256" key="2">
    <source>
        <dbReference type="ARBA" id="ARBA00008685"/>
    </source>
</evidence>
<dbReference type="InterPro" id="IPR001508">
    <property type="entry name" value="Iono_Glu_rcpt_met"/>
</dbReference>
<dbReference type="PRINTS" id="PR00177">
    <property type="entry name" value="NMDARECEPTOR"/>
</dbReference>
<evidence type="ECO:0000256" key="6">
    <source>
        <dbReference type="ARBA" id="ARBA00022989"/>
    </source>
</evidence>
<keyword evidence="11" id="KW-1071">Ligand-gated ion channel</keyword>
<proteinExistence type="inferred from homology"/>
<name>A0A423TYS5_PENVA</name>
<evidence type="ECO:0000313" key="18">
    <source>
        <dbReference type="Proteomes" id="UP000283509"/>
    </source>
</evidence>
<evidence type="ECO:0000256" key="3">
    <source>
        <dbReference type="ARBA" id="ARBA00022448"/>
    </source>
</evidence>
<dbReference type="EMBL" id="QCYY01000951">
    <property type="protein sequence ID" value="ROT81604.1"/>
    <property type="molecule type" value="Genomic_DNA"/>
</dbReference>
<dbReference type="InterPro" id="IPR019594">
    <property type="entry name" value="Glu/Gly-bd"/>
</dbReference>
<comment type="similarity">
    <text evidence="2">Belongs to the glutamate-gated ion channel (TC 1.A.10.1) family.</text>
</comment>
<protein>
    <submittedName>
        <fullName evidence="17">Variant Ionotropic Glutamate Receptor</fullName>
    </submittedName>
</protein>
<reference evidence="17 18" key="1">
    <citation type="submission" date="2018-04" db="EMBL/GenBank/DDBJ databases">
        <authorList>
            <person name="Zhang X."/>
            <person name="Yuan J."/>
            <person name="Li F."/>
            <person name="Xiang J."/>
        </authorList>
    </citation>
    <scope>NUCLEOTIDE SEQUENCE [LARGE SCALE GENOMIC DNA]</scope>
    <source>
        <tissue evidence="17">Muscle</tissue>
    </source>
</reference>
<comment type="caution">
    <text evidence="17">The sequence shown here is derived from an EMBL/GenBank/DDBJ whole genome shotgun (WGS) entry which is preliminary data.</text>
</comment>
<evidence type="ECO:0000256" key="11">
    <source>
        <dbReference type="ARBA" id="ARBA00023286"/>
    </source>
</evidence>
<dbReference type="SUPFAM" id="SSF53850">
    <property type="entry name" value="Periplasmic binding protein-like II"/>
    <property type="match status" value="1"/>
</dbReference>
<evidence type="ECO:0000256" key="8">
    <source>
        <dbReference type="ARBA" id="ARBA00023136"/>
    </source>
</evidence>
<keyword evidence="8 15" id="KW-0472">Membrane</keyword>
<evidence type="ECO:0000313" key="17">
    <source>
        <dbReference type="EMBL" id="ROT81604.1"/>
    </source>
</evidence>
<dbReference type="GO" id="GO:0050906">
    <property type="term" value="P:detection of stimulus involved in sensory perception"/>
    <property type="evidence" value="ECO:0007669"/>
    <property type="project" value="UniProtKB-ARBA"/>
</dbReference>
<evidence type="ECO:0000256" key="13">
    <source>
        <dbReference type="PIRSR" id="PIRSR601508-1"/>
    </source>
</evidence>
<dbReference type="Gene3D" id="1.10.287.70">
    <property type="match status" value="1"/>
</dbReference>
<dbReference type="Pfam" id="PF00060">
    <property type="entry name" value="Lig_chan"/>
    <property type="match status" value="1"/>
</dbReference>
<feature type="transmembrane region" description="Helical" evidence="15">
    <location>
        <begin position="201"/>
        <end position="219"/>
    </location>
</feature>
<dbReference type="AlphaFoldDB" id="A0A423TYS5"/>
<feature type="domain" description="Ionotropic glutamate receptor L-glutamate and glycine-binding" evidence="16">
    <location>
        <begin position="18"/>
        <end position="76"/>
    </location>
</feature>